<dbReference type="AlphaFoldDB" id="A0A0G1NJP1"/>
<evidence type="ECO:0000313" key="2">
    <source>
        <dbReference type="Proteomes" id="UP000034569"/>
    </source>
</evidence>
<sequence length="276" mass="29380">GTVTVTAGNVSSGQFGANTGGGIFSFPGNVGIGDITPDGLLDIEGSFDYNNGLKVQSSGTGGSGIMLKNTSAGGKEFYIFSTGSANGEGAGKLAFLDAAVGTRMLIDGNGNVGIGTTSPSVKLDVNGSARISGNLDMNGNNISGVNKLTVTTIDPEYTFDGKKYATYVASFAGGVKEETTGKIKLTTYNKQQTDYEYTIDFDKIDEGSDLWLWRKVIDFSKDNIEVLATPYGELAMIAYQIEGNKIIFKSDKAVEISYRLTGRRNDWRDWPTQLGK</sequence>
<gene>
    <name evidence="1" type="ORF">UX33_C0042G0008</name>
</gene>
<dbReference type="Proteomes" id="UP000034569">
    <property type="component" value="Unassembled WGS sequence"/>
</dbReference>
<reference evidence="1 2" key="1">
    <citation type="journal article" date="2015" name="Nature">
        <title>rRNA introns, odd ribosomes, and small enigmatic genomes across a large radiation of phyla.</title>
        <authorList>
            <person name="Brown C.T."/>
            <person name="Hug L.A."/>
            <person name="Thomas B.C."/>
            <person name="Sharon I."/>
            <person name="Castelle C.J."/>
            <person name="Singh A."/>
            <person name="Wilkins M.J."/>
            <person name="Williams K.H."/>
            <person name="Banfield J.F."/>
        </authorList>
    </citation>
    <scope>NUCLEOTIDE SEQUENCE [LARGE SCALE GENOMIC DNA]</scope>
</reference>
<accession>A0A0G1NJP1</accession>
<dbReference type="EMBL" id="LCLU01000042">
    <property type="protein sequence ID" value="KKU20671.1"/>
    <property type="molecule type" value="Genomic_DNA"/>
</dbReference>
<proteinExistence type="predicted"/>
<comment type="caution">
    <text evidence="1">The sequence shown here is derived from an EMBL/GenBank/DDBJ whole genome shotgun (WGS) entry which is preliminary data.</text>
</comment>
<feature type="non-terminal residue" evidence="1">
    <location>
        <position position="1"/>
    </location>
</feature>
<protein>
    <submittedName>
        <fullName evidence="1">Uncharacterized protein</fullName>
    </submittedName>
</protein>
<evidence type="ECO:0000313" key="1">
    <source>
        <dbReference type="EMBL" id="KKU20671.1"/>
    </source>
</evidence>
<name>A0A0G1NJP1_9BACT</name>
<organism evidence="1 2">
    <name type="scientific">Candidatus Azambacteria bacterium GW2011_GWC1_46_13</name>
    <dbReference type="NCBI Taxonomy" id="1618619"/>
    <lineage>
        <taxon>Bacteria</taxon>
        <taxon>Candidatus Azamiibacteriota</taxon>
    </lineage>
</organism>